<protein>
    <submittedName>
        <fullName evidence="1">5786_t:CDS:1</fullName>
    </submittedName>
</protein>
<keyword evidence="2" id="KW-1185">Reference proteome</keyword>
<dbReference type="OrthoDB" id="2484649at2759"/>
<evidence type="ECO:0000313" key="1">
    <source>
        <dbReference type="EMBL" id="CAG8588148.1"/>
    </source>
</evidence>
<accession>A0A9N9C5U8</accession>
<dbReference type="EMBL" id="CAJVQA010003964">
    <property type="protein sequence ID" value="CAG8588148.1"/>
    <property type="molecule type" value="Genomic_DNA"/>
</dbReference>
<comment type="caution">
    <text evidence="1">The sequence shown here is derived from an EMBL/GenBank/DDBJ whole genome shotgun (WGS) entry which is preliminary data.</text>
</comment>
<proteinExistence type="predicted"/>
<gene>
    <name evidence="1" type="ORF">CPELLU_LOCUS6404</name>
</gene>
<evidence type="ECO:0000313" key="2">
    <source>
        <dbReference type="Proteomes" id="UP000789759"/>
    </source>
</evidence>
<dbReference type="AlphaFoldDB" id="A0A9N9C5U8"/>
<name>A0A9N9C5U8_9GLOM</name>
<organism evidence="1 2">
    <name type="scientific">Cetraspora pellucida</name>
    <dbReference type="NCBI Taxonomy" id="1433469"/>
    <lineage>
        <taxon>Eukaryota</taxon>
        <taxon>Fungi</taxon>
        <taxon>Fungi incertae sedis</taxon>
        <taxon>Mucoromycota</taxon>
        <taxon>Glomeromycotina</taxon>
        <taxon>Glomeromycetes</taxon>
        <taxon>Diversisporales</taxon>
        <taxon>Gigasporaceae</taxon>
        <taxon>Cetraspora</taxon>
    </lineage>
</organism>
<reference evidence="1" key="1">
    <citation type="submission" date="2021-06" db="EMBL/GenBank/DDBJ databases">
        <authorList>
            <person name="Kallberg Y."/>
            <person name="Tangrot J."/>
            <person name="Rosling A."/>
        </authorList>
    </citation>
    <scope>NUCLEOTIDE SEQUENCE</scope>
    <source>
        <strain evidence="1">FL966</strain>
    </source>
</reference>
<dbReference type="Proteomes" id="UP000789759">
    <property type="component" value="Unassembled WGS sequence"/>
</dbReference>
<sequence length="51" mass="5901">MLTPSDINAIFDIYEKVEEIDMDEAIEDNNIVLEETLESKRVKTYLLPLDA</sequence>